<dbReference type="PANTHER" id="PTHR33048">
    <property type="entry name" value="PTH11-LIKE INTEGRAL MEMBRANE PROTEIN (AFU_ORTHOLOGUE AFUA_5G11245)"/>
    <property type="match status" value="1"/>
</dbReference>
<dbReference type="Proteomes" id="UP000799291">
    <property type="component" value="Unassembled WGS sequence"/>
</dbReference>
<evidence type="ECO:0000256" key="5">
    <source>
        <dbReference type="ARBA" id="ARBA00038359"/>
    </source>
</evidence>
<dbReference type="AlphaFoldDB" id="A0A6G1IML6"/>
<evidence type="ECO:0000256" key="6">
    <source>
        <dbReference type="SAM" id="Phobius"/>
    </source>
</evidence>
<evidence type="ECO:0000259" key="7">
    <source>
        <dbReference type="Pfam" id="PF20684"/>
    </source>
</evidence>
<evidence type="ECO:0000256" key="2">
    <source>
        <dbReference type="ARBA" id="ARBA00022692"/>
    </source>
</evidence>
<evidence type="ECO:0000256" key="4">
    <source>
        <dbReference type="ARBA" id="ARBA00023136"/>
    </source>
</evidence>
<comment type="subcellular location">
    <subcellularLocation>
        <location evidence="1">Membrane</location>
        <topology evidence="1">Multi-pass membrane protein</topology>
    </subcellularLocation>
</comment>
<feature type="non-terminal residue" evidence="8">
    <location>
        <position position="1"/>
    </location>
</feature>
<protein>
    <recommendedName>
        <fullName evidence="7">Rhodopsin domain-containing protein</fullName>
    </recommendedName>
</protein>
<keyword evidence="3 6" id="KW-1133">Transmembrane helix</keyword>
<dbReference type="OrthoDB" id="5342292at2759"/>
<feature type="non-terminal residue" evidence="8">
    <location>
        <position position="303"/>
    </location>
</feature>
<feature type="transmembrane region" description="Helical" evidence="6">
    <location>
        <begin position="269"/>
        <end position="289"/>
    </location>
</feature>
<comment type="similarity">
    <text evidence="5">Belongs to the SAT4 family.</text>
</comment>
<feature type="transmembrane region" description="Helical" evidence="6">
    <location>
        <begin position="232"/>
        <end position="257"/>
    </location>
</feature>
<evidence type="ECO:0000256" key="1">
    <source>
        <dbReference type="ARBA" id="ARBA00004141"/>
    </source>
</evidence>
<proteinExistence type="inferred from homology"/>
<dbReference type="GO" id="GO:0016020">
    <property type="term" value="C:membrane"/>
    <property type="evidence" value="ECO:0007669"/>
    <property type="project" value="UniProtKB-SubCell"/>
</dbReference>
<dbReference type="EMBL" id="MU005605">
    <property type="protein sequence ID" value="KAF2679191.1"/>
    <property type="molecule type" value="Genomic_DNA"/>
</dbReference>
<evidence type="ECO:0000313" key="8">
    <source>
        <dbReference type="EMBL" id="KAF2679191.1"/>
    </source>
</evidence>
<dbReference type="Pfam" id="PF20684">
    <property type="entry name" value="Fung_rhodopsin"/>
    <property type="match status" value="1"/>
</dbReference>
<keyword evidence="4 6" id="KW-0472">Membrane</keyword>
<feature type="transmembrane region" description="Helical" evidence="6">
    <location>
        <begin position="34"/>
        <end position="56"/>
    </location>
</feature>
<dbReference type="PANTHER" id="PTHR33048:SF124">
    <property type="entry name" value="INTEGRAL MEMBRANE PROTEIN"/>
    <property type="match status" value="1"/>
</dbReference>
<organism evidence="8 9">
    <name type="scientific">Lentithecium fluviatile CBS 122367</name>
    <dbReference type="NCBI Taxonomy" id="1168545"/>
    <lineage>
        <taxon>Eukaryota</taxon>
        <taxon>Fungi</taxon>
        <taxon>Dikarya</taxon>
        <taxon>Ascomycota</taxon>
        <taxon>Pezizomycotina</taxon>
        <taxon>Dothideomycetes</taxon>
        <taxon>Pleosporomycetidae</taxon>
        <taxon>Pleosporales</taxon>
        <taxon>Massarineae</taxon>
        <taxon>Lentitheciaceae</taxon>
        <taxon>Lentithecium</taxon>
    </lineage>
</organism>
<evidence type="ECO:0000256" key="3">
    <source>
        <dbReference type="ARBA" id="ARBA00022989"/>
    </source>
</evidence>
<keyword evidence="9" id="KW-1185">Reference proteome</keyword>
<feature type="transmembrane region" description="Helical" evidence="6">
    <location>
        <begin position="153"/>
        <end position="179"/>
    </location>
</feature>
<feature type="domain" description="Rhodopsin" evidence="7">
    <location>
        <begin position="54"/>
        <end position="294"/>
    </location>
</feature>
<accession>A0A6G1IML6</accession>
<dbReference type="InterPro" id="IPR052337">
    <property type="entry name" value="SAT4-like"/>
</dbReference>
<gene>
    <name evidence="8" type="ORF">K458DRAFT_280879</name>
</gene>
<sequence>ISMELSMTKGVLTIIPAPEGYDVDFDNPKRNGDVTCYCLTGLGGFLALLFLGQRLYVKAVLRKRLTIDDCESLVILLFFREKRLTKRDIRALLRKYIGVHAWEMPFSKFQENYFVRLIGIESSCPLQIFILVRRVHTHDYLRPTNCSHKTSTYTTMFISVGASTVIFFASIFACSPIAMGWDLTVSDGTCIDRPALYEATAAFGVVVDCLIIAIPIPMVMRLQMSRSKKIGLILMFVLGSITLVTLIVRLALLVTKIEQVDSTWVAGPINYWVLIGANLLIICASQLTIRQFLQTVALRLLSS</sequence>
<name>A0A6G1IML6_9PLEO</name>
<keyword evidence="2 6" id="KW-0812">Transmembrane</keyword>
<feature type="transmembrane region" description="Helical" evidence="6">
    <location>
        <begin position="199"/>
        <end position="220"/>
    </location>
</feature>
<evidence type="ECO:0000313" key="9">
    <source>
        <dbReference type="Proteomes" id="UP000799291"/>
    </source>
</evidence>
<dbReference type="InterPro" id="IPR049326">
    <property type="entry name" value="Rhodopsin_dom_fungi"/>
</dbReference>
<reference evidence="8" key="1">
    <citation type="journal article" date="2020" name="Stud. Mycol.">
        <title>101 Dothideomycetes genomes: a test case for predicting lifestyles and emergence of pathogens.</title>
        <authorList>
            <person name="Haridas S."/>
            <person name="Albert R."/>
            <person name="Binder M."/>
            <person name="Bloem J."/>
            <person name="Labutti K."/>
            <person name="Salamov A."/>
            <person name="Andreopoulos B."/>
            <person name="Baker S."/>
            <person name="Barry K."/>
            <person name="Bills G."/>
            <person name="Bluhm B."/>
            <person name="Cannon C."/>
            <person name="Castanera R."/>
            <person name="Culley D."/>
            <person name="Daum C."/>
            <person name="Ezra D."/>
            <person name="Gonzalez J."/>
            <person name="Henrissat B."/>
            <person name="Kuo A."/>
            <person name="Liang C."/>
            <person name="Lipzen A."/>
            <person name="Lutzoni F."/>
            <person name="Magnuson J."/>
            <person name="Mondo S."/>
            <person name="Nolan M."/>
            <person name="Ohm R."/>
            <person name="Pangilinan J."/>
            <person name="Park H.-J."/>
            <person name="Ramirez L."/>
            <person name="Alfaro M."/>
            <person name="Sun H."/>
            <person name="Tritt A."/>
            <person name="Yoshinaga Y."/>
            <person name="Zwiers L.-H."/>
            <person name="Turgeon B."/>
            <person name="Goodwin S."/>
            <person name="Spatafora J."/>
            <person name="Crous P."/>
            <person name="Grigoriev I."/>
        </authorList>
    </citation>
    <scope>NUCLEOTIDE SEQUENCE</scope>
    <source>
        <strain evidence="8">CBS 122367</strain>
    </source>
</reference>